<dbReference type="InterPro" id="IPR043429">
    <property type="entry name" value="ArtM/GltK/GlnP/TcyL/YhdX-like"/>
</dbReference>
<evidence type="ECO:0000256" key="1">
    <source>
        <dbReference type="ARBA" id="ARBA00004429"/>
    </source>
</evidence>
<feature type="transmembrane region" description="Helical" evidence="9">
    <location>
        <begin position="12"/>
        <end position="34"/>
    </location>
</feature>
<evidence type="ECO:0000259" key="10">
    <source>
        <dbReference type="PROSITE" id="PS50928"/>
    </source>
</evidence>
<feature type="transmembrane region" description="Helical" evidence="9">
    <location>
        <begin position="244"/>
        <end position="267"/>
    </location>
</feature>
<dbReference type="AlphaFoldDB" id="A0A3S3RPW5"/>
<evidence type="ECO:0000256" key="3">
    <source>
        <dbReference type="ARBA" id="ARBA00022448"/>
    </source>
</evidence>
<dbReference type="CDD" id="cd06261">
    <property type="entry name" value="TM_PBP2"/>
    <property type="match status" value="1"/>
</dbReference>
<evidence type="ECO:0000256" key="5">
    <source>
        <dbReference type="ARBA" id="ARBA00022692"/>
    </source>
</evidence>
<dbReference type="GO" id="GO:0022857">
    <property type="term" value="F:transmembrane transporter activity"/>
    <property type="evidence" value="ECO:0007669"/>
    <property type="project" value="InterPro"/>
</dbReference>
<organism evidence="11 12">
    <name type="scientific">Candidatus Electrothrix aarhusensis</name>
    <dbReference type="NCBI Taxonomy" id="1859131"/>
    <lineage>
        <taxon>Bacteria</taxon>
        <taxon>Pseudomonadati</taxon>
        <taxon>Thermodesulfobacteriota</taxon>
        <taxon>Desulfobulbia</taxon>
        <taxon>Desulfobulbales</taxon>
        <taxon>Desulfobulbaceae</taxon>
        <taxon>Candidatus Electrothrix</taxon>
    </lineage>
</organism>
<reference evidence="11 12" key="1">
    <citation type="submission" date="2017-01" db="EMBL/GenBank/DDBJ databases">
        <title>The cable genome- insights into the physiology and evolution of filamentous bacteria capable of sulfide oxidation via long distance electron transfer.</title>
        <authorList>
            <person name="Schreiber L."/>
            <person name="Bjerg J.T."/>
            <person name="Boggild A."/>
            <person name="Van De Vossenberg J."/>
            <person name="Meysman F."/>
            <person name="Nielsen L.P."/>
            <person name="Schramm A."/>
            <person name="Kjeldsen K.U."/>
        </authorList>
    </citation>
    <scope>NUCLEOTIDE SEQUENCE [LARGE SCALE GENOMIC DNA]</scope>
    <source>
        <strain evidence="11">MCF</strain>
    </source>
</reference>
<dbReference type="GO" id="GO:0006865">
    <property type="term" value="P:amino acid transport"/>
    <property type="evidence" value="ECO:0007669"/>
    <property type="project" value="UniProtKB-KW"/>
</dbReference>
<evidence type="ECO:0000256" key="9">
    <source>
        <dbReference type="RuleBase" id="RU363032"/>
    </source>
</evidence>
<dbReference type="Gene3D" id="1.10.3720.10">
    <property type="entry name" value="MetI-like"/>
    <property type="match status" value="2"/>
</dbReference>
<dbReference type="PANTHER" id="PTHR30614">
    <property type="entry name" value="MEMBRANE COMPONENT OF AMINO ACID ABC TRANSPORTER"/>
    <property type="match status" value="1"/>
</dbReference>
<sequence>MRWWNQAGNRALLFQVLLILSVVLFFFLIGTTAFSNLEKQGITSGFSFLSQKAGFGIIQTLISYSESSTYGRTFLVGLLNTILISVLGIICATTLGFLIGVARLSSNWMIAKLAEIYIEIFRNLPLLLQIFFWYFAVLRSLPLPRSSLQLGDWLFLNIRGIYIPRPLPQQEFALLGIIFLLSIAGVCALKIWARKYQEKTGTELPTLPVSLAIIIIPSAITWLATGGPLHWELSSLQGLNFKGGLIVIPELAALLLALTVYTASLIAEIVRSGILSVSHTQTEAARALGIPQGKILRLVIIPQAMRVMIPQMTSQYLNLVKNSSLATAIGYPDLVSVFAGTSLNQTGQAIEIIAMTMGVYLTINLTISWLMNRYNARTLLQEQ</sequence>
<dbReference type="Proteomes" id="UP000287853">
    <property type="component" value="Unassembled WGS sequence"/>
</dbReference>
<keyword evidence="7 9" id="KW-1133">Transmembrane helix</keyword>
<gene>
    <name evidence="11" type="ORF">H206_01175</name>
</gene>
<feature type="domain" description="ABC transmembrane type-1" evidence="10">
    <location>
        <begin position="78"/>
        <end position="371"/>
    </location>
</feature>
<dbReference type="PANTHER" id="PTHR30614:SF37">
    <property type="entry name" value="AMINO-ACID ABC TRANSPORTER PERMEASE PROTEIN YHDX-RELATED"/>
    <property type="match status" value="1"/>
</dbReference>
<comment type="subcellular location">
    <subcellularLocation>
        <location evidence="1">Cell inner membrane</location>
        <topology evidence="1">Multi-pass membrane protein</topology>
    </subcellularLocation>
    <subcellularLocation>
        <location evidence="9">Cell membrane</location>
        <topology evidence="9">Multi-pass membrane protein</topology>
    </subcellularLocation>
</comment>
<feature type="transmembrane region" description="Helical" evidence="9">
    <location>
        <begin position="120"/>
        <end position="138"/>
    </location>
</feature>
<feature type="transmembrane region" description="Helical" evidence="9">
    <location>
        <begin position="204"/>
        <end position="224"/>
    </location>
</feature>
<dbReference type="EMBL" id="MTKO01000084">
    <property type="protein sequence ID" value="RWX45000.1"/>
    <property type="molecule type" value="Genomic_DNA"/>
</dbReference>
<comment type="caution">
    <text evidence="11">The sequence shown here is derived from an EMBL/GenBank/DDBJ whole genome shotgun (WGS) entry which is preliminary data.</text>
</comment>
<dbReference type="InterPro" id="IPR010065">
    <property type="entry name" value="AA_ABC_transptr_permease_3TM"/>
</dbReference>
<evidence type="ECO:0000256" key="4">
    <source>
        <dbReference type="ARBA" id="ARBA00022475"/>
    </source>
</evidence>
<dbReference type="InterPro" id="IPR035906">
    <property type="entry name" value="MetI-like_sf"/>
</dbReference>
<feature type="transmembrane region" description="Helical" evidence="9">
    <location>
        <begin position="74"/>
        <end position="99"/>
    </location>
</feature>
<evidence type="ECO:0000256" key="6">
    <source>
        <dbReference type="ARBA" id="ARBA00022970"/>
    </source>
</evidence>
<accession>A0A3S3RPW5</accession>
<dbReference type="PROSITE" id="PS50928">
    <property type="entry name" value="ABC_TM1"/>
    <property type="match status" value="1"/>
</dbReference>
<evidence type="ECO:0000256" key="2">
    <source>
        <dbReference type="ARBA" id="ARBA00010072"/>
    </source>
</evidence>
<evidence type="ECO:0000313" key="11">
    <source>
        <dbReference type="EMBL" id="RWX45000.1"/>
    </source>
</evidence>
<evidence type="ECO:0000256" key="7">
    <source>
        <dbReference type="ARBA" id="ARBA00022989"/>
    </source>
</evidence>
<dbReference type="NCBIfam" id="TIGR01726">
    <property type="entry name" value="HEQRo_perm_3TM"/>
    <property type="match status" value="1"/>
</dbReference>
<keyword evidence="4" id="KW-1003">Cell membrane</keyword>
<keyword evidence="12" id="KW-1185">Reference proteome</keyword>
<keyword evidence="3 9" id="KW-0813">Transport</keyword>
<proteinExistence type="inferred from homology"/>
<protein>
    <submittedName>
        <fullName evidence="11">General L-amino acid transport system permease protein</fullName>
    </submittedName>
</protein>
<evidence type="ECO:0000256" key="8">
    <source>
        <dbReference type="ARBA" id="ARBA00023136"/>
    </source>
</evidence>
<feature type="transmembrane region" description="Helical" evidence="9">
    <location>
        <begin position="172"/>
        <end position="192"/>
    </location>
</feature>
<dbReference type="GO" id="GO:0043190">
    <property type="term" value="C:ATP-binding cassette (ABC) transporter complex"/>
    <property type="evidence" value="ECO:0007669"/>
    <property type="project" value="InterPro"/>
</dbReference>
<feature type="transmembrane region" description="Helical" evidence="9">
    <location>
        <begin position="352"/>
        <end position="371"/>
    </location>
</feature>
<dbReference type="Pfam" id="PF00528">
    <property type="entry name" value="BPD_transp_1"/>
    <property type="match status" value="1"/>
</dbReference>
<name>A0A3S3RPW5_9BACT</name>
<dbReference type="InterPro" id="IPR000515">
    <property type="entry name" value="MetI-like"/>
</dbReference>
<keyword evidence="5 9" id="KW-0812">Transmembrane</keyword>
<dbReference type="SUPFAM" id="SSF161098">
    <property type="entry name" value="MetI-like"/>
    <property type="match status" value="1"/>
</dbReference>
<evidence type="ECO:0000313" key="12">
    <source>
        <dbReference type="Proteomes" id="UP000287853"/>
    </source>
</evidence>
<keyword evidence="6" id="KW-0029">Amino-acid transport</keyword>
<comment type="similarity">
    <text evidence="2">Belongs to the binding-protein-dependent transport system permease family. HisMQ subfamily.</text>
</comment>
<keyword evidence="8 9" id="KW-0472">Membrane</keyword>